<evidence type="ECO:0000313" key="1">
    <source>
        <dbReference type="EMBL" id="ARF67219.1"/>
    </source>
</evidence>
<dbReference type="EMBL" id="CP020557">
    <property type="protein sequence ID" value="ARF67219.1"/>
    <property type="molecule type" value="Genomic_DNA"/>
</dbReference>
<reference evidence="1 2" key="1">
    <citation type="submission" date="2017-03" db="EMBL/GenBank/DDBJ databases">
        <title>Paenibacillus larvae genome sequencing.</title>
        <authorList>
            <person name="Dingman D.W."/>
        </authorList>
    </citation>
    <scope>NUCLEOTIDE SEQUENCE [LARGE SCALE GENOMIC DNA]</scope>
    <source>
        <strain evidence="1 2">SAG 10367</strain>
    </source>
</reference>
<evidence type="ECO:0000313" key="2">
    <source>
        <dbReference type="Proteomes" id="UP000192727"/>
    </source>
</evidence>
<accession>A0A1V0UPL8</accession>
<organism evidence="1 2">
    <name type="scientific">Paenibacillus larvae subsp. pulvifaciens</name>
    <dbReference type="NCBI Taxonomy" id="1477"/>
    <lineage>
        <taxon>Bacteria</taxon>
        <taxon>Bacillati</taxon>
        <taxon>Bacillota</taxon>
        <taxon>Bacilli</taxon>
        <taxon>Bacillales</taxon>
        <taxon>Paenibacillaceae</taxon>
        <taxon>Paenibacillus</taxon>
    </lineage>
</organism>
<name>A0A1V0UPL8_9BACL</name>
<dbReference type="Pfam" id="PF05521">
    <property type="entry name" value="Phage_HCP"/>
    <property type="match status" value="1"/>
</dbReference>
<dbReference type="RefSeq" id="WP_083038813.1">
    <property type="nucleotide sequence ID" value="NZ_CP020557.1"/>
</dbReference>
<dbReference type="AlphaFoldDB" id="A0A1V0UPL8"/>
<dbReference type="Proteomes" id="UP000192727">
    <property type="component" value="Chromosome"/>
</dbReference>
<gene>
    <name evidence="1" type="ORF">B7C51_04410</name>
</gene>
<sequence length="106" mass="12545">MNPGKLNRRITFQKFGETTNENGFKTDDWVDVQTVWACVKTLKGKEFYEASTTQNQNTTRFIIRYRKGLNPDMRIIYHDRIFDIEAIINDDEMNKTLTIHAKEKVK</sequence>
<dbReference type="InterPro" id="IPR008767">
    <property type="entry name" value="Phage_SPP1_head-tail_adaptor"/>
</dbReference>
<dbReference type="InterPro" id="IPR038666">
    <property type="entry name" value="SSP1_head-tail_sf"/>
</dbReference>
<dbReference type="Gene3D" id="2.40.10.270">
    <property type="entry name" value="Bacteriophage SPP1 head-tail adaptor protein"/>
    <property type="match status" value="1"/>
</dbReference>
<dbReference type="NCBIfam" id="TIGR01563">
    <property type="entry name" value="gp16_SPP1"/>
    <property type="match status" value="1"/>
</dbReference>
<proteinExistence type="predicted"/>
<protein>
    <submittedName>
        <fullName evidence="1">Head-tail adaptor protein</fullName>
    </submittedName>
</protein>